<dbReference type="AlphaFoldDB" id="A0A482WRK2"/>
<evidence type="ECO:0000313" key="3">
    <source>
        <dbReference type="EMBL" id="RZF35660.1"/>
    </source>
</evidence>
<reference evidence="3 4" key="1">
    <citation type="journal article" date="2017" name="Gigascience">
        <title>Genome sequence of the small brown planthopper, Laodelphax striatellus.</title>
        <authorList>
            <person name="Zhu J."/>
            <person name="Jiang F."/>
            <person name="Wang X."/>
            <person name="Yang P."/>
            <person name="Bao Y."/>
            <person name="Zhao W."/>
            <person name="Wang W."/>
            <person name="Lu H."/>
            <person name="Wang Q."/>
            <person name="Cui N."/>
            <person name="Li J."/>
            <person name="Chen X."/>
            <person name="Luo L."/>
            <person name="Yu J."/>
            <person name="Kang L."/>
            <person name="Cui F."/>
        </authorList>
    </citation>
    <scope>NUCLEOTIDE SEQUENCE [LARGE SCALE GENOMIC DNA]</scope>
    <source>
        <strain evidence="3">Lst14</strain>
    </source>
</reference>
<dbReference type="Gene3D" id="3.40.50.300">
    <property type="entry name" value="P-loop containing nucleotide triphosphate hydrolases"/>
    <property type="match status" value="1"/>
</dbReference>
<dbReference type="InterPro" id="IPR027417">
    <property type="entry name" value="P-loop_NTPase"/>
</dbReference>
<name>A0A482WRK2_LAOST</name>
<dbReference type="OrthoDB" id="6630677at2759"/>
<dbReference type="InParanoid" id="A0A482WRK2"/>
<proteinExistence type="predicted"/>
<comment type="caution">
    <text evidence="3">The sequence shown here is derived from an EMBL/GenBank/DDBJ whole genome shotgun (WGS) entry which is preliminary data.</text>
</comment>
<keyword evidence="4" id="KW-1185">Reference proteome</keyword>
<evidence type="ECO:0000256" key="1">
    <source>
        <dbReference type="SAM" id="Coils"/>
    </source>
</evidence>
<evidence type="ECO:0008006" key="5">
    <source>
        <dbReference type="Google" id="ProtNLM"/>
    </source>
</evidence>
<protein>
    <recommendedName>
        <fullName evidence="5">G domain-containing protein</fullName>
    </recommendedName>
</protein>
<accession>A0A482WRK2</accession>
<organism evidence="3 4">
    <name type="scientific">Laodelphax striatellus</name>
    <name type="common">Small brown planthopper</name>
    <name type="synonym">Delphax striatella</name>
    <dbReference type="NCBI Taxonomy" id="195883"/>
    <lineage>
        <taxon>Eukaryota</taxon>
        <taxon>Metazoa</taxon>
        <taxon>Ecdysozoa</taxon>
        <taxon>Arthropoda</taxon>
        <taxon>Hexapoda</taxon>
        <taxon>Insecta</taxon>
        <taxon>Pterygota</taxon>
        <taxon>Neoptera</taxon>
        <taxon>Paraneoptera</taxon>
        <taxon>Hemiptera</taxon>
        <taxon>Auchenorrhyncha</taxon>
        <taxon>Fulgoroidea</taxon>
        <taxon>Delphacidae</taxon>
        <taxon>Criomorphinae</taxon>
        <taxon>Laodelphax</taxon>
    </lineage>
</organism>
<dbReference type="SUPFAM" id="SSF52540">
    <property type="entry name" value="P-loop containing nucleoside triphosphate hydrolases"/>
    <property type="match status" value="2"/>
</dbReference>
<feature type="compositionally biased region" description="Polar residues" evidence="2">
    <location>
        <begin position="1"/>
        <end position="10"/>
    </location>
</feature>
<evidence type="ECO:0000256" key="2">
    <source>
        <dbReference type="SAM" id="MobiDB-lite"/>
    </source>
</evidence>
<keyword evidence="1" id="KW-0175">Coiled coil</keyword>
<dbReference type="STRING" id="195883.A0A482WRK2"/>
<feature type="coiled-coil region" evidence="1">
    <location>
        <begin position="410"/>
        <end position="444"/>
    </location>
</feature>
<gene>
    <name evidence="3" type="ORF">LSTR_LSTR013071</name>
</gene>
<evidence type="ECO:0000313" key="4">
    <source>
        <dbReference type="Proteomes" id="UP000291343"/>
    </source>
</evidence>
<dbReference type="Proteomes" id="UP000291343">
    <property type="component" value="Unassembled WGS sequence"/>
</dbReference>
<dbReference type="EMBL" id="QKKF02027837">
    <property type="protein sequence ID" value="RZF35660.1"/>
    <property type="molecule type" value="Genomic_DNA"/>
</dbReference>
<feature type="region of interest" description="Disordered" evidence="2">
    <location>
        <begin position="1"/>
        <end position="25"/>
    </location>
</feature>
<sequence length="971" mass="108682">MFGQFRITTQETKDPKANCPRTSSLANPTTIAYSLETLPGELKDSNVSHPSNEKGKGQHWDCQAESNYIQDQISLTTKLLNDGEKVTQKQKELQTDETVLVLGKAGSGKTSLVQFLTQNPKLQSKKISSDTGEYIIEDGDKIGTSATESFTLYPELVNYNSSVTFCDSPGFHDSRSSAHEIVSMDVMKSVTSRFKKVKILLLEKYSSLQYGFSKDNFINTLQHLNDFLVDIERYKDHIVLIATKIPLTYIPTDDINVISGIVTEEMHIESIMKYLNHTETSLAEKLNEKIGKNKLDFYQKVIKLLQSLQTRDENGKATRINVFRRPYKAGPLMNMSLLEKNKDSLTKTIMNLDFVQVKNNDFDFTLSNEAKMYLECLLKLTNDNYKSKINALSFKLSEFVTQRTQNFTSFHQLLKDLESFHNALKQLSENLDETNNYNEFFEKVNGFISDQKISSQINYNEQIHVLEKYEEMLLKFVDTNLVFTPSSWTLPIRQIMKSAEDELYWYKSLNKFLGELASYKMQKNKTEMYSTIFHEGSTSTNDLMNLFVGITGNGNLKQFIDAQSDSKRTLELVSITNSLLQKSNITCDANGRLIIKGFQVRIAEINSIDFVQSLCNNNTVKEVAILAVETIFLDEDIIDMFRGVNMFIAAPKWEVIGQRRIVLSGQPGSEISAGNPYVANGKDGKPGLPGGNGGSFFGIGLQFLNGKSLRIESNGGRGGPGANGAKGVSGLAGGDASEKLVLGIYDHSYFFNAGVKTDDVNNAIHAIPSSFREEAFKLYPYDDVYAEVKILTEVGDCGANGAAGGFGGESGIGGLPGDQQLIELGDSSQIKMRKQNGDMGTRGRMGETGDRGPNGNGMICVKVKRRNRSDYSFWKCQVTNDTSPACNTCQKLEEISQYTTTGIEQPAPKKSPDFSYYLLDYTILLESHANHTIFNEIITDFRDAIRRKYSYTLNDLGLLFLRGYIQQTSQF</sequence>